<feature type="transmembrane region" description="Helical" evidence="8">
    <location>
        <begin position="180"/>
        <end position="205"/>
    </location>
</feature>
<evidence type="ECO:0000256" key="5">
    <source>
        <dbReference type="ARBA" id="ARBA00023008"/>
    </source>
</evidence>
<sequence>MTAEQVLHGNEGMTATHGYSSDKQSHINRLRRIEGQIRGLQRMVEDDQYCIDILTQTSAVNKALRSFALSMLDEHLKHCVAHAVANGGDEAHGSPEDRRSRMPPTENSRSSALERHLALPVMVCAAVSVPAIFLDLWGEGIWGRIGRQVNWAAGLALWAEWILLIVLAKDKRAWLRTHRWTTFIAVLTVPALLFTLGPAQVLRLVRTAGTLRLARVTRIIEAGGVLRRRLGLRGTAGITALVITMVLSAAFVVTVLADPESASRRYLADLPGSLSNARIAAALFLVAATTALILYLRRRASSDPEDASGADVPDQSP</sequence>
<keyword evidence="5" id="KW-0186">Copper</keyword>
<comment type="similarity">
    <text evidence="2">Belongs to the CsoR family.</text>
</comment>
<evidence type="ECO:0000256" key="6">
    <source>
        <dbReference type="ARBA" id="ARBA00023136"/>
    </source>
</evidence>
<dbReference type="InterPro" id="IPR027359">
    <property type="entry name" value="Volt_channel_dom_sf"/>
</dbReference>
<dbReference type="GO" id="GO:0016020">
    <property type="term" value="C:membrane"/>
    <property type="evidence" value="ECO:0007669"/>
    <property type="project" value="UniProtKB-SubCell"/>
</dbReference>
<dbReference type="GO" id="GO:0045892">
    <property type="term" value="P:negative regulation of DNA-templated transcription"/>
    <property type="evidence" value="ECO:0007669"/>
    <property type="project" value="UniProtKB-ARBA"/>
</dbReference>
<evidence type="ECO:0000313" key="10">
    <source>
        <dbReference type="Proteomes" id="UP000003779"/>
    </source>
</evidence>
<dbReference type="HOGENOM" id="CLU_876699_0_0_11"/>
<dbReference type="eggNOG" id="COG1937">
    <property type="taxonomic scope" value="Bacteria"/>
</dbReference>
<dbReference type="PANTHER" id="PTHR33677">
    <property type="entry name" value="TRANSCRIPTIONAL REPRESSOR FRMR-RELATED"/>
    <property type="match status" value="1"/>
</dbReference>
<evidence type="ECO:0000256" key="3">
    <source>
        <dbReference type="ARBA" id="ARBA00022692"/>
    </source>
</evidence>
<keyword evidence="3 8" id="KW-0812">Transmembrane</keyword>
<reference evidence="10" key="2">
    <citation type="submission" date="2012-08" db="EMBL/GenBank/DDBJ databases">
        <title>Whole-genome sequence of Nocardiopsis alba strain ATCC BAA-2165 associated with honeybees.</title>
        <authorList>
            <person name="Qiao J."/>
            <person name="Chen L."/>
            <person name="Li Y."/>
            <person name="Wang J."/>
            <person name="Zhang W."/>
            <person name="Chen S."/>
        </authorList>
    </citation>
    <scope>NUCLEOTIDE SEQUENCE [LARGE SCALE GENOMIC DNA]</scope>
    <source>
        <strain evidence="10">ATCC BAA-2165 / BE74</strain>
    </source>
</reference>
<dbReference type="SUPFAM" id="SSF81324">
    <property type="entry name" value="Voltage-gated potassium channels"/>
    <property type="match status" value="1"/>
</dbReference>
<keyword evidence="4 8" id="KW-1133">Transmembrane helix</keyword>
<evidence type="ECO:0000256" key="7">
    <source>
        <dbReference type="SAM" id="MobiDB-lite"/>
    </source>
</evidence>
<evidence type="ECO:0000256" key="1">
    <source>
        <dbReference type="ARBA" id="ARBA00004141"/>
    </source>
</evidence>
<dbReference type="GO" id="GO:0046872">
    <property type="term" value="F:metal ion binding"/>
    <property type="evidence" value="ECO:0007669"/>
    <property type="project" value="InterPro"/>
</dbReference>
<dbReference type="AlphaFoldDB" id="J7L9D8"/>
<dbReference type="GO" id="GO:0003677">
    <property type="term" value="F:DNA binding"/>
    <property type="evidence" value="ECO:0007669"/>
    <property type="project" value="InterPro"/>
</dbReference>
<dbReference type="Pfam" id="PF02583">
    <property type="entry name" value="Trns_repr_metal"/>
    <property type="match status" value="1"/>
</dbReference>
<dbReference type="EMBL" id="CP003788">
    <property type="protein sequence ID" value="AFR07057.1"/>
    <property type="molecule type" value="Genomic_DNA"/>
</dbReference>
<feature type="region of interest" description="Disordered" evidence="7">
    <location>
        <begin position="1"/>
        <end position="23"/>
    </location>
</feature>
<comment type="subcellular location">
    <subcellularLocation>
        <location evidence="1">Membrane</location>
        <topology evidence="1">Multi-pass membrane protein</topology>
    </subcellularLocation>
</comment>
<name>J7L9D8_NOCAA</name>
<dbReference type="Gene3D" id="1.20.120.350">
    <property type="entry name" value="Voltage-gated potassium channels. Chain C"/>
    <property type="match status" value="1"/>
</dbReference>
<evidence type="ECO:0000256" key="2">
    <source>
        <dbReference type="ARBA" id="ARBA00005428"/>
    </source>
</evidence>
<dbReference type="InterPro" id="IPR038390">
    <property type="entry name" value="Metal_Tscrpt_repr_sf"/>
</dbReference>
<feature type="transmembrane region" description="Helical" evidence="8">
    <location>
        <begin position="277"/>
        <end position="296"/>
    </location>
</feature>
<accession>J7L9D8</accession>
<evidence type="ECO:0000313" key="9">
    <source>
        <dbReference type="EMBL" id="AFR07057.1"/>
    </source>
</evidence>
<organism evidence="9 10">
    <name type="scientific">Nocardiopsis alba (strain ATCC BAA-2165 / BE74)</name>
    <dbReference type="NCBI Taxonomy" id="1205910"/>
    <lineage>
        <taxon>Bacteria</taxon>
        <taxon>Bacillati</taxon>
        <taxon>Actinomycetota</taxon>
        <taxon>Actinomycetes</taxon>
        <taxon>Streptosporangiales</taxon>
        <taxon>Nocardiopsidaceae</taxon>
        <taxon>Nocardiopsis</taxon>
    </lineage>
</organism>
<feature type="transmembrane region" description="Helical" evidence="8">
    <location>
        <begin position="117"/>
        <end position="137"/>
    </location>
</feature>
<dbReference type="Gene3D" id="1.20.58.1000">
    <property type="entry name" value="Metal-sensitive repressor, helix protomer"/>
    <property type="match status" value="1"/>
</dbReference>
<dbReference type="PANTHER" id="PTHR33677:SF3">
    <property type="entry name" value="COPPER-SENSING TRANSCRIPTIONAL REPRESSOR RICR"/>
    <property type="match status" value="1"/>
</dbReference>
<proteinExistence type="inferred from homology"/>
<evidence type="ECO:0000256" key="4">
    <source>
        <dbReference type="ARBA" id="ARBA00022989"/>
    </source>
</evidence>
<keyword evidence="6 8" id="KW-0472">Membrane</keyword>
<gene>
    <name evidence="9" type="ordered locus">B005_0214</name>
</gene>
<dbReference type="KEGG" id="nal:B005_0214"/>
<reference evidence="9 10" key="1">
    <citation type="journal article" date="2012" name="J. Bacteriol.">
        <title>Whole-Genome Sequence of Nocardiopsis alba Strain ATCC BAA-2165, Associated with Honeybees.</title>
        <authorList>
            <person name="Qiao J."/>
            <person name="Chen L."/>
            <person name="Li Y."/>
            <person name="Wang J."/>
            <person name="Zhang W."/>
            <person name="Chen S."/>
        </authorList>
    </citation>
    <scope>NUCLEOTIDE SEQUENCE [LARGE SCALE GENOMIC DNA]</scope>
    <source>
        <strain evidence="10">ATCC BAA-2165 / BE74</strain>
    </source>
</reference>
<protein>
    <submittedName>
        <fullName evidence="9">Metal-sensitive transcriptional repressor family protein</fullName>
    </submittedName>
</protein>
<feature type="compositionally biased region" description="Basic and acidic residues" evidence="7">
    <location>
        <begin position="89"/>
        <end position="100"/>
    </location>
</feature>
<evidence type="ECO:0000256" key="8">
    <source>
        <dbReference type="SAM" id="Phobius"/>
    </source>
</evidence>
<feature type="transmembrane region" description="Helical" evidence="8">
    <location>
        <begin position="149"/>
        <end position="168"/>
    </location>
</feature>
<dbReference type="PATRIC" id="fig|1205910.3.peg.203"/>
<dbReference type="Proteomes" id="UP000003779">
    <property type="component" value="Chromosome"/>
</dbReference>
<feature type="transmembrane region" description="Helical" evidence="8">
    <location>
        <begin position="236"/>
        <end position="257"/>
    </location>
</feature>
<feature type="region of interest" description="Disordered" evidence="7">
    <location>
        <begin position="87"/>
        <end position="109"/>
    </location>
</feature>
<dbReference type="STRING" id="1205910.B005_0214"/>
<dbReference type="InterPro" id="IPR003735">
    <property type="entry name" value="Metal_Tscrpt_repr"/>
</dbReference>
<dbReference type="CDD" id="cd10148">
    <property type="entry name" value="CsoR-like_DUF156"/>
    <property type="match status" value="1"/>
</dbReference>